<name>A0ABP0BJ82_9PEZI</name>
<dbReference type="InterPro" id="IPR016163">
    <property type="entry name" value="Ald_DH_C"/>
</dbReference>
<sequence>MASKVLPLIIDGKDVDALSAPSAPIFVPNEGQSVKQRTLVLGATPALCIEAANSSAAAFATWRHTSPFERQALLHRAAQLLRERTDEARQIMEDEIKCSAKWSAINVNDAVAMLESVAALTTSGVLSGTSPAVRNHKSHAVVLKEPMGVVLGIAPWNAPLILGVRAVAAAVAAGNTTILKGSELSPRTHSFVANLFRDVGFPPGVINFLVHRPEDASDCFEALIAHPAIRKCNFTGSTAVGRHIAARAAMNLKPVLLELGGKNFAVVLADADNDKAVDHVLEGAFLNSGQICMSTDLVLVSRAVEHAFRARLHSRLEAIAAEVTSVIHKSSWARIQGLLTDAEQRGAILTRSTVDVKTADTLPAVLIENVSRDMQFWAAESFGPVVGIRVFADPAEVPALINGSSYGLSAAVFTNNHVEALHLARQLDVGAVHVNGSTVHDEACLPHGGVKNSGWGRFGGYWGFDEFLQTKTVIMNP</sequence>
<gene>
    <name evidence="5" type="ORF">SBRCBS47491_003918</name>
</gene>
<proteinExistence type="inferred from homology"/>
<reference evidence="5 6" key="1">
    <citation type="submission" date="2024-01" db="EMBL/GenBank/DDBJ databases">
        <authorList>
            <person name="Allen C."/>
            <person name="Tagirdzhanova G."/>
        </authorList>
    </citation>
    <scope>NUCLEOTIDE SEQUENCE [LARGE SCALE GENOMIC DNA]</scope>
</reference>
<dbReference type="Pfam" id="PF00171">
    <property type="entry name" value="Aldedh"/>
    <property type="match status" value="1"/>
</dbReference>
<evidence type="ECO:0000256" key="3">
    <source>
        <dbReference type="RuleBase" id="RU003345"/>
    </source>
</evidence>
<dbReference type="PANTHER" id="PTHR43353:SF6">
    <property type="entry name" value="CYTOPLASMIC ALDEHYDE DEHYDROGENASE (EUROFUNG)"/>
    <property type="match status" value="1"/>
</dbReference>
<dbReference type="InterPro" id="IPR015590">
    <property type="entry name" value="Aldehyde_DH_dom"/>
</dbReference>
<dbReference type="Gene3D" id="3.40.605.10">
    <property type="entry name" value="Aldehyde Dehydrogenase, Chain A, domain 1"/>
    <property type="match status" value="1"/>
</dbReference>
<dbReference type="InterPro" id="IPR016162">
    <property type="entry name" value="Ald_DH_N"/>
</dbReference>
<evidence type="ECO:0000313" key="5">
    <source>
        <dbReference type="EMBL" id="CAK7219649.1"/>
    </source>
</evidence>
<feature type="active site" evidence="2">
    <location>
        <position position="258"/>
    </location>
</feature>
<dbReference type="PANTHER" id="PTHR43353">
    <property type="entry name" value="SUCCINATE-SEMIALDEHYDE DEHYDROGENASE, MITOCHONDRIAL"/>
    <property type="match status" value="1"/>
</dbReference>
<dbReference type="Proteomes" id="UP001642406">
    <property type="component" value="Unassembled WGS sequence"/>
</dbReference>
<organism evidence="5 6">
    <name type="scientific">Sporothrix bragantina</name>
    <dbReference type="NCBI Taxonomy" id="671064"/>
    <lineage>
        <taxon>Eukaryota</taxon>
        <taxon>Fungi</taxon>
        <taxon>Dikarya</taxon>
        <taxon>Ascomycota</taxon>
        <taxon>Pezizomycotina</taxon>
        <taxon>Sordariomycetes</taxon>
        <taxon>Sordariomycetidae</taxon>
        <taxon>Ophiostomatales</taxon>
        <taxon>Ophiostomataceae</taxon>
        <taxon>Sporothrix</taxon>
    </lineage>
</organism>
<feature type="domain" description="Aldehyde dehydrogenase" evidence="4">
    <location>
        <begin position="43"/>
        <end position="473"/>
    </location>
</feature>
<keyword evidence="6" id="KW-1185">Reference proteome</keyword>
<dbReference type="SUPFAM" id="SSF53720">
    <property type="entry name" value="ALDH-like"/>
    <property type="match status" value="1"/>
</dbReference>
<evidence type="ECO:0000256" key="2">
    <source>
        <dbReference type="PROSITE-ProRule" id="PRU10007"/>
    </source>
</evidence>
<dbReference type="InterPro" id="IPR016161">
    <property type="entry name" value="Ald_DH/histidinol_DH"/>
</dbReference>
<keyword evidence="1 3" id="KW-0560">Oxidoreductase</keyword>
<evidence type="ECO:0000256" key="1">
    <source>
        <dbReference type="ARBA" id="ARBA00023002"/>
    </source>
</evidence>
<dbReference type="PROSITE" id="PS00687">
    <property type="entry name" value="ALDEHYDE_DEHYDR_GLU"/>
    <property type="match status" value="1"/>
</dbReference>
<evidence type="ECO:0000313" key="6">
    <source>
        <dbReference type="Proteomes" id="UP001642406"/>
    </source>
</evidence>
<protein>
    <recommendedName>
        <fullName evidence="4">Aldehyde dehydrogenase domain-containing protein</fullName>
    </recommendedName>
</protein>
<dbReference type="Gene3D" id="3.40.309.10">
    <property type="entry name" value="Aldehyde Dehydrogenase, Chain A, domain 2"/>
    <property type="match status" value="1"/>
</dbReference>
<dbReference type="InterPro" id="IPR029510">
    <property type="entry name" value="Ald_DH_CS_GLU"/>
</dbReference>
<accession>A0ABP0BJ82</accession>
<dbReference type="EMBL" id="CAWUHC010000028">
    <property type="protein sequence ID" value="CAK7219649.1"/>
    <property type="molecule type" value="Genomic_DNA"/>
</dbReference>
<comment type="caution">
    <text evidence="5">The sequence shown here is derived from an EMBL/GenBank/DDBJ whole genome shotgun (WGS) entry which is preliminary data.</text>
</comment>
<evidence type="ECO:0000259" key="4">
    <source>
        <dbReference type="Pfam" id="PF00171"/>
    </source>
</evidence>
<dbReference type="InterPro" id="IPR050740">
    <property type="entry name" value="Aldehyde_DH_Superfamily"/>
</dbReference>
<comment type="similarity">
    <text evidence="3">Belongs to the aldehyde dehydrogenase family.</text>
</comment>